<dbReference type="SUPFAM" id="SSF56204">
    <property type="entry name" value="Hect, E3 ligase catalytic domain"/>
    <property type="match status" value="1"/>
</dbReference>
<evidence type="ECO:0000259" key="6">
    <source>
        <dbReference type="PROSITE" id="PS50237"/>
    </source>
</evidence>
<feature type="non-terminal residue" evidence="7">
    <location>
        <position position="112"/>
    </location>
</feature>
<evidence type="ECO:0000256" key="5">
    <source>
        <dbReference type="PROSITE-ProRule" id="PRU00104"/>
    </source>
</evidence>
<dbReference type="EMBL" id="JABANO010027771">
    <property type="protein sequence ID" value="KAF4716301.1"/>
    <property type="molecule type" value="Genomic_DNA"/>
</dbReference>
<accession>A0A7J6R7S2</accession>
<feature type="non-terminal residue" evidence="7">
    <location>
        <position position="1"/>
    </location>
</feature>
<dbReference type="InterPro" id="IPR000569">
    <property type="entry name" value="HECT_dom"/>
</dbReference>
<organism evidence="7 8">
    <name type="scientific">Perkinsus olseni</name>
    <name type="common">Perkinsus atlanticus</name>
    <dbReference type="NCBI Taxonomy" id="32597"/>
    <lineage>
        <taxon>Eukaryota</taxon>
        <taxon>Sar</taxon>
        <taxon>Alveolata</taxon>
        <taxon>Perkinsozoa</taxon>
        <taxon>Perkinsea</taxon>
        <taxon>Perkinsida</taxon>
        <taxon>Perkinsidae</taxon>
        <taxon>Perkinsus</taxon>
    </lineage>
</organism>
<comment type="caution">
    <text evidence="7">The sequence shown here is derived from an EMBL/GenBank/DDBJ whole genome shotgun (WGS) entry which is preliminary data.</text>
</comment>
<reference evidence="7 8" key="1">
    <citation type="submission" date="2020-04" db="EMBL/GenBank/DDBJ databases">
        <title>Perkinsus olseni comparative genomics.</title>
        <authorList>
            <person name="Bogema D.R."/>
        </authorList>
    </citation>
    <scope>NUCLEOTIDE SEQUENCE [LARGE SCALE GENOMIC DNA]</scope>
    <source>
        <strain evidence="7 8">ATCC PRA-207</strain>
    </source>
</reference>
<dbReference type="EC" id="2.3.2.26" evidence="2"/>
<dbReference type="InterPro" id="IPR035983">
    <property type="entry name" value="Hect_E3_ubiquitin_ligase"/>
</dbReference>
<evidence type="ECO:0000313" key="7">
    <source>
        <dbReference type="EMBL" id="KAF4716301.1"/>
    </source>
</evidence>
<dbReference type="Proteomes" id="UP000553632">
    <property type="component" value="Unassembled WGS sequence"/>
</dbReference>
<dbReference type="AlphaFoldDB" id="A0A7J6R7S2"/>
<gene>
    <name evidence="7" type="ORF">FOZ63_025116</name>
</gene>
<keyword evidence="4 5" id="KW-0833">Ubl conjugation pathway</keyword>
<feature type="domain" description="HECT" evidence="6">
    <location>
        <begin position="1"/>
        <end position="112"/>
    </location>
</feature>
<evidence type="ECO:0000256" key="4">
    <source>
        <dbReference type="ARBA" id="ARBA00022786"/>
    </source>
</evidence>
<dbReference type="PANTHER" id="PTHR45700">
    <property type="entry name" value="UBIQUITIN-PROTEIN LIGASE E3C"/>
    <property type="match status" value="1"/>
</dbReference>
<name>A0A7J6R7S2_PEROL</name>
<evidence type="ECO:0000313" key="8">
    <source>
        <dbReference type="Proteomes" id="UP000553632"/>
    </source>
</evidence>
<dbReference type="Gene3D" id="3.90.1750.10">
    <property type="entry name" value="Hect, E3 ligase catalytic domains"/>
    <property type="match status" value="1"/>
</dbReference>
<dbReference type="GO" id="GO:0006511">
    <property type="term" value="P:ubiquitin-dependent protein catabolic process"/>
    <property type="evidence" value="ECO:0007669"/>
    <property type="project" value="TreeGrafter"/>
</dbReference>
<protein>
    <recommendedName>
        <fullName evidence="2">HECT-type E3 ubiquitin transferase</fullName>
        <ecNumber evidence="2">2.3.2.26</ecNumber>
    </recommendedName>
</protein>
<proteinExistence type="predicted"/>
<comment type="catalytic activity">
    <reaction evidence="1">
        <text>S-ubiquitinyl-[E2 ubiquitin-conjugating enzyme]-L-cysteine + [acceptor protein]-L-lysine = [E2 ubiquitin-conjugating enzyme]-L-cysteine + N(6)-ubiquitinyl-[acceptor protein]-L-lysine.</text>
        <dbReference type="EC" id="2.3.2.26"/>
    </reaction>
</comment>
<keyword evidence="8" id="KW-1185">Reference proteome</keyword>
<dbReference type="PANTHER" id="PTHR45700:SF2">
    <property type="entry name" value="UBIQUITIN-PROTEIN LIGASE E3C"/>
    <property type="match status" value="1"/>
</dbReference>
<comment type="caution">
    <text evidence="5">Lacks conserved residue(s) required for the propagation of feature annotation.</text>
</comment>
<sequence>LNQIRNIGRAVGKAIYELVLLDTRFSIVFLNRILGLQFSIDEVATIDKEVCRSLMYLRHCSPEEVAALSLNFTVTAGGRDVELVPGGSTIPVTADNRMLYLLLMTKFKTCSQ</sequence>
<dbReference type="GO" id="GO:0061630">
    <property type="term" value="F:ubiquitin protein ligase activity"/>
    <property type="evidence" value="ECO:0007669"/>
    <property type="project" value="UniProtKB-EC"/>
</dbReference>
<evidence type="ECO:0000256" key="1">
    <source>
        <dbReference type="ARBA" id="ARBA00000885"/>
    </source>
</evidence>
<keyword evidence="3" id="KW-0808">Transferase</keyword>
<evidence type="ECO:0000256" key="3">
    <source>
        <dbReference type="ARBA" id="ARBA00022679"/>
    </source>
</evidence>
<dbReference type="GO" id="GO:0000209">
    <property type="term" value="P:protein polyubiquitination"/>
    <property type="evidence" value="ECO:0007669"/>
    <property type="project" value="InterPro"/>
</dbReference>
<evidence type="ECO:0000256" key="2">
    <source>
        <dbReference type="ARBA" id="ARBA00012485"/>
    </source>
</evidence>
<dbReference type="PROSITE" id="PS50237">
    <property type="entry name" value="HECT"/>
    <property type="match status" value="1"/>
</dbReference>
<dbReference type="Gene3D" id="3.30.2160.10">
    <property type="entry name" value="Hect, E3 ligase catalytic domain"/>
    <property type="match status" value="1"/>
</dbReference>
<dbReference type="Pfam" id="PF00632">
    <property type="entry name" value="HECT"/>
    <property type="match status" value="1"/>
</dbReference>
<dbReference type="InterPro" id="IPR044611">
    <property type="entry name" value="E3A/B/C-like"/>
</dbReference>